<protein>
    <submittedName>
        <fullName evidence="5">Cystathionine gamma-synthase</fullName>
    </submittedName>
</protein>
<dbReference type="GO" id="GO:0016846">
    <property type="term" value="F:carbon-sulfur lyase activity"/>
    <property type="evidence" value="ECO:0007669"/>
    <property type="project" value="TreeGrafter"/>
</dbReference>
<dbReference type="Gene3D" id="3.40.640.10">
    <property type="entry name" value="Type I PLP-dependent aspartate aminotransferase-like (Major domain)"/>
    <property type="match status" value="1"/>
</dbReference>
<keyword evidence="6" id="KW-1185">Reference proteome</keyword>
<accession>A0A2M8WQ88</accession>
<dbReference type="InterPro" id="IPR015422">
    <property type="entry name" value="PyrdxlP-dep_Trfase_small"/>
</dbReference>
<comment type="caution">
    <text evidence="5">The sequence shown here is derived from an EMBL/GenBank/DDBJ whole genome shotgun (WGS) entry which is preliminary data.</text>
</comment>
<evidence type="ECO:0000256" key="1">
    <source>
        <dbReference type="ARBA" id="ARBA00001933"/>
    </source>
</evidence>
<keyword evidence="2 3" id="KW-0663">Pyridoxal phosphate</keyword>
<dbReference type="PIRSF" id="PIRSF001434">
    <property type="entry name" value="CGS"/>
    <property type="match status" value="1"/>
</dbReference>
<evidence type="ECO:0000256" key="4">
    <source>
        <dbReference type="RuleBase" id="RU362118"/>
    </source>
</evidence>
<dbReference type="Gene3D" id="3.90.1150.10">
    <property type="entry name" value="Aspartate Aminotransferase, domain 1"/>
    <property type="match status" value="1"/>
</dbReference>
<organism evidence="5 6">
    <name type="scientific">Yoonia maricola</name>
    <dbReference type="NCBI Taxonomy" id="420999"/>
    <lineage>
        <taxon>Bacteria</taxon>
        <taxon>Pseudomonadati</taxon>
        <taxon>Pseudomonadota</taxon>
        <taxon>Alphaproteobacteria</taxon>
        <taxon>Rhodobacterales</taxon>
        <taxon>Paracoccaceae</taxon>
        <taxon>Yoonia</taxon>
    </lineage>
</organism>
<dbReference type="GO" id="GO:0019346">
    <property type="term" value="P:transsulfuration"/>
    <property type="evidence" value="ECO:0007669"/>
    <property type="project" value="InterPro"/>
</dbReference>
<name>A0A2M8WQ88_9RHOB</name>
<feature type="modified residue" description="N6-(pyridoxal phosphate)lysine" evidence="3">
    <location>
        <position position="196"/>
    </location>
</feature>
<evidence type="ECO:0000313" key="6">
    <source>
        <dbReference type="Proteomes" id="UP000228531"/>
    </source>
</evidence>
<evidence type="ECO:0000256" key="2">
    <source>
        <dbReference type="ARBA" id="ARBA00022898"/>
    </source>
</evidence>
<dbReference type="InterPro" id="IPR015424">
    <property type="entry name" value="PyrdxlP-dep_Trfase"/>
</dbReference>
<dbReference type="PANTHER" id="PTHR11808">
    <property type="entry name" value="TRANS-SULFURATION ENZYME FAMILY MEMBER"/>
    <property type="match status" value="1"/>
</dbReference>
<proteinExistence type="inferred from homology"/>
<comment type="similarity">
    <text evidence="4">Belongs to the trans-sulfuration enzymes family.</text>
</comment>
<evidence type="ECO:0000256" key="3">
    <source>
        <dbReference type="PIRSR" id="PIRSR001434-2"/>
    </source>
</evidence>
<sequence>MDKNIKPATIAAHAAGALDAQSGGVVPALQPSTTYLRDESYDLVRPDNIYSRADSDNVRQAEEVLRRLEGAEETFLFPSGMAAIAAVFRTLPHGSTAIVQSGIYWGTTAWIRDFCERRAITLIEVGADDLRATCQATDAALVFIETPSNPWLKTVDIRATADATEATLVVDATAATPILTRCLDFGADIVMHSATKGINGHSDVLAGVLSTRSKDAKTWDMIRADRKMAGAILGPFEAWLLTRAMRTLPLRVERMSQNAQVLAEHLLGHAMVDNVFYPGLPSHPGFATAKRQMAGGYGSLLSVLVKGGKEDALRVVGKLKLFLRATSLGGVESLVEHRHTIEPHTGIPENLIRVSVGIEDIGDLIADWDQALG</sequence>
<dbReference type="InterPro" id="IPR000277">
    <property type="entry name" value="Cys/Met-Metab_PyrdxlP-dep_enz"/>
</dbReference>
<dbReference type="RefSeq" id="WP_100367842.1">
    <property type="nucleotide sequence ID" value="NZ_PGTY01000001.1"/>
</dbReference>
<reference evidence="5 6" key="1">
    <citation type="submission" date="2017-11" db="EMBL/GenBank/DDBJ databases">
        <title>Genomic Encyclopedia of Archaeal and Bacterial Type Strains, Phase II (KMG-II): From Individual Species to Whole Genera.</title>
        <authorList>
            <person name="Goeker M."/>
        </authorList>
    </citation>
    <scope>NUCLEOTIDE SEQUENCE [LARGE SCALE GENOMIC DNA]</scope>
    <source>
        <strain evidence="5 6">DSM 29128</strain>
    </source>
</reference>
<dbReference type="GO" id="GO:0030170">
    <property type="term" value="F:pyridoxal phosphate binding"/>
    <property type="evidence" value="ECO:0007669"/>
    <property type="project" value="InterPro"/>
</dbReference>
<dbReference type="InterPro" id="IPR015421">
    <property type="entry name" value="PyrdxlP-dep_Trfase_major"/>
</dbReference>
<dbReference type="EMBL" id="PGTY01000001">
    <property type="protein sequence ID" value="PJI93102.1"/>
    <property type="molecule type" value="Genomic_DNA"/>
</dbReference>
<evidence type="ECO:0000313" key="5">
    <source>
        <dbReference type="EMBL" id="PJI93102.1"/>
    </source>
</evidence>
<dbReference type="AlphaFoldDB" id="A0A2M8WQ88"/>
<dbReference type="Proteomes" id="UP000228531">
    <property type="component" value="Unassembled WGS sequence"/>
</dbReference>
<gene>
    <name evidence="5" type="ORF">BC777_1970</name>
</gene>
<comment type="cofactor">
    <cofactor evidence="1 4">
        <name>pyridoxal 5'-phosphate</name>
        <dbReference type="ChEBI" id="CHEBI:597326"/>
    </cofactor>
</comment>
<dbReference type="OrthoDB" id="9805807at2"/>
<dbReference type="PANTHER" id="PTHR11808:SF35">
    <property type="entry name" value="CYSTATHIONINE GAMMA-SYNTHASE (AFU_ORTHOLOGUE AFUA_7G01590)"/>
    <property type="match status" value="1"/>
</dbReference>
<dbReference type="Pfam" id="PF01053">
    <property type="entry name" value="Cys_Met_Meta_PP"/>
    <property type="match status" value="1"/>
</dbReference>
<dbReference type="SUPFAM" id="SSF53383">
    <property type="entry name" value="PLP-dependent transferases"/>
    <property type="match status" value="1"/>
</dbReference>
<dbReference type="GO" id="GO:0005737">
    <property type="term" value="C:cytoplasm"/>
    <property type="evidence" value="ECO:0007669"/>
    <property type="project" value="TreeGrafter"/>
</dbReference>